<feature type="domain" description="Myb/SANT-like DNA-binding" evidence="7">
    <location>
        <begin position="3"/>
        <end position="49"/>
    </location>
</feature>
<evidence type="ECO:0000256" key="2">
    <source>
        <dbReference type="ARBA" id="ARBA00016807"/>
    </source>
</evidence>
<comment type="subunit">
    <text evidence="1">Self-associates forming complexes of several hundred monomers.</text>
</comment>
<feature type="coiled-coil region" evidence="6">
    <location>
        <begin position="198"/>
        <end position="250"/>
    </location>
</feature>
<evidence type="ECO:0000259" key="7">
    <source>
        <dbReference type="Pfam" id="PF13873"/>
    </source>
</evidence>
<dbReference type="PANTHER" id="PTHR23098:SF16">
    <property type="entry name" value="REGULATORY PROTEIN ZESTE"/>
    <property type="match status" value="1"/>
</dbReference>
<dbReference type="EMBL" id="KQ971321">
    <property type="protein sequence ID" value="KYB28778.1"/>
    <property type="molecule type" value="Genomic_DNA"/>
</dbReference>
<dbReference type="Proteomes" id="UP000007266">
    <property type="component" value="Linkage group 3"/>
</dbReference>
<reference evidence="8 9" key="2">
    <citation type="journal article" date="2010" name="Nucleic Acids Res.">
        <title>BeetleBase in 2010: revisions to provide comprehensive genomic information for Tribolium castaneum.</title>
        <authorList>
            <person name="Kim H.S."/>
            <person name="Murphy T."/>
            <person name="Xia J."/>
            <person name="Caragea D."/>
            <person name="Park Y."/>
            <person name="Beeman R.W."/>
            <person name="Lorenzen M.D."/>
            <person name="Butcher S."/>
            <person name="Manak J.R."/>
            <person name="Brown S.J."/>
        </authorList>
    </citation>
    <scope>NUCLEOTIDE SEQUENCE [LARGE SCALE GENOMIC DNA]</scope>
    <source>
        <strain evidence="8 9">Georgia GA2</strain>
    </source>
</reference>
<evidence type="ECO:0000313" key="8">
    <source>
        <dbReference type="EMBL" id="KYB28778.1"/>
    </source>
</evidence>
<evidence type="ECO:0000256" key="5">
    <source>
        <dbReference type="ARBA" id="ARBA00025466"/>
    </source>
</evidence>
<name>A0A139WL40_TRICA</name>
<dbReference type="GO" id="GO:0005634">
    <property type="term" value="C:nucleus"/>
    <property type="evidence" value="ECO:0000318"/>
    <property type="project" value="GO_Central"/>
</dbReference>
<evidence type="ECO:0000256" key="1">
    <source>
        <dbReference type="ARBA" id="ARBA00011764"/>
    </source>
</evidence>
<evidence type="ECO:0000256" key="6">
    <source>
        <dbReference type="SAM" id="Coils"/>
    </source>
</evidence>
<organism evidence="8 9">
    <name type="scientific">Tribolium castaneum</name>
    <name type="common">Red flour beetle</name>
    <dbReference type="NCBI Taxonomy" id="7070"/>
    <lineage>
        <taxon>Eukaryota</taxon>
        <taxon>Metazoa</taxon>
        <taxon>Ecdysozoa</taxon>
        <taxon>Arthropoda</taxon>
        <taxon>Hexapoda</taxon>
        <taxon>Insecta</taxon>
        <taxon>Pterygota</taxon>
        <taxon>Neoptera</taxon>
        <taxon>Endopterygota</taxon>
        <taxon>Coleoptera</taxon>
        <taxon>Polyphaga</taxon>
        <taxon>Cucujiformia</taxon>
        <taxon>Tenebrionidae</taxon>
        <taxon>Tenebrionidae incertae sedis</taxon>
        <taxon>Tribolium</taxon>
    </lineage>
</organism>
<evidence type="ECO:0000313" key="9">
    <source>
        <dbReference type="Proteomes" id="UP000007266"/>
    </source>
</evidence>
<sequence>MTDKFNLAEKNEAWQKILIAFNSKNKRPRNVEQIKNKYDNMKSKARKIAASNKNYLRGIEGGPSQTLDLDPVIEAVLRIINSATVVGLEDPFDCVLDNDQIKVEENSSSADDIKELVYEENSSTYSLENINKHFNYNEQISSANEEQSLEVVDNGVQIQESREEAHKKRTGDWSTYAPKKLRTLMSQNPSEISENPTEEFYRKKMELIEEEIKKSKLEQSVITEKNLRDIEEHQKRMKLLDLEIKIKEQMLNNN</sequence>
<evidence type="ECO:0000256" key="4">
    <source>
        <dbReference type="ARBA" id="ARBA00023163"/>
    </source>
</evidence>
<dbReference type="InParanoid" id="A0A139WL40"/>
<dbReference type="InterPro" id="IPR028002">
    <property type="entry name" value="Myb_DNA-bind_5"/>
</dbReference>
<comment type="function">
    <text evidence="5">Involved in transvection phenomena (= synapsis-dependent gene expression), where the synaptic pairing of chromosomes carrying genes with which zeste interacts influences the expression of these genes. Zeste binds to DNA and stimulates transcription from a nearby promoter.</text>
</comment>
<evidence type="ECO:0000256" key="3">
    <source>
        <dbReference type="ARBA" id="ARBA00023015"/>
    </source>
</evidence>
<dbReference type="Pfam" id="PF13873">
    <property type="entry name" value="Myb_DNA-bind_5"/>
    <property type="match status" value="1"/>
</dbReference>
<proteinExistence type="predicted"/>
<dbReference type="PANTHER" id="PTHR23098">
    <property type="entry name" value="AGAP001331-PA-RELATED"/>
    <property type="match status" value="1"/>
</dbReference>
<keyword evidence="3" id="KW-0805">Transcription regulation</keyword>
<keyword evidence="9" id="KW-1185">Reference proteome</keyword>
<keyword evidence="4" id="KW-0804">Transcription</keyword>
<protein>
    <recommendedName>
        <fullName evidence="2">Regulatory protein zeste</fullName>
    </recommendedName>
</protein>
<keyword evidence="6" id="KW-0175">Coiled coil</keyword>
<accession>A0A139WL40</accession>
<gene>
    <name evidence="8" type="primary">AUGUSTUS-3.0.2_32476</name>
    <name evidence="8" type="ORF">TcasGA2_TC032476</name>
</gene>
<reference evidence="8 9" key="1">
    <citation type="journal article" date="2008" name="Nature">
        <title>The genome of the model beetle and pest Tribolium castaneum.</title>
        <authorList>
            <consortium name="Tribolium Genome Sequencing Consortium"/>
            <person name="Richards S."/>
            <person name="Gibbs R.A."/>
            <person name="Weinstock G.M."/>
            <person name="Brown S.J."/>
            <person name="Denell R."/>
            <person name="Beeman R.W."/>
            <person name="Gibbs R."/>
            <person name="Beeman R.W."/>
            <person name="Brown S.J."/>
            <person name="Bucher G."/>
            <person name="Friedrich M."/>
            <person name="Grimmelikhuijzen C.J."/>
            <person name="Klingler M."/>
            <person name="Lorenzen M."/>
            <person name="Richards S."/>
            <person name="Roth S."/>
            <person name="Schroder R."/>
            <person name="Tautz D."/>
            <person name="Zdobnov E.M."/>
            <person name="Muzny D."/>
            <person name="Gibbs R.A."/>
            <person name="Weinstock G.M."/>
            <person name="Attaway T."/>
            <person name="Bell S."/>
            <person name="Buhay C.J."/>
            <person name="Chandrabose M.N."/>
            <person name="Chavez D."/>
            <person name="Clerk-Blankenburg K.P."/>
            <person name="Cree A."/>
            <person name="Dao M."/>
            <person name="Davis C."/>
            <person name="Chacko J."/>
            <person name="Dinh H."/>
            <person name="Dugan-Rocha S."/>
            <person name="Fowler G."/>
            <person name="Garner T.T."/>
            <person name="Garnes J."/>
            <person name="Gnirke A."/>
            <person name="Hawes A."/>
            <person name="Hernandez J."/>
            <person name="Hines S."/>
            <person name="Holder M."/>
            <person name="Hume J."/>
            <person name="Jhangiani S.N."/>
            <person name="Joshi V."/>
            <person name="Khan Z.M."/>
            <person name="Jackson L."/>
            <person name="Kovar C."/>
            <person name="Kowis A."/>
            <person name="Lee S."/>
            <person name="Lewis L.R."/>
            <person name="Margolis J."/>
            <person name="Morgan M."/>
            <person name="Nazareth L.V."/>
            <person name="Nguyen N."/>
            <person name="Okwuonu G."/>
            <person name="Parker D."/>
            <person name="Richards S."/>
            <person name="Ruiz S.J."/>
            <person name="Santibanez J."/>
            <person name="Savard J."/>
            <person name="Scherer S.E."/>
            <person name="Schneider B."/>
            <person name="Sodergren E."/>
            <person name="Tautz D."/>
            <person name="Vattahil S."/>
            <person name="Villasana D."/>
            <person name="White C.S."/>
            <person name="Wright R."/>
            <person name="Park Y."/>
            <person name="Beeman R.W."/>
            <person name="Lord J."/>
            <person name="Oppert B."/>
            <person name="Lorenzen M."/>
            <person name="Brown S."/>
            <person name="Wang L."/>
            <person name="Savard J."/>
            <person name="Tautz D."/>
            <person name="Richards S."/>
            <person name="Weinstock G."/>
            <person name="Gibbs R.A."/>
            <person name="Liu Y."/>
            <person name="Worley K."/>
            <person name="Weinstock G."/>
            <person name="Elsik C.G."/>
            <person name="Reese J.T."/>
            <person name="Elhaik E."/>
            <person name="Landan G."/>
            <person name="Graur D."/>
            <person name="Arensburger P."/>
            <person name="Atkinson P."/>
            <person name="Beeman R.W."/>
            <person name="Beidler J."/>
            <person name="Brown S.J."/>
            <person name="Demuth J.P."/>
            <person name="Drury D.W."/>
            <person name="Du Y.Z."/>
            <person name="Fujiwara H."/>
            <person name="Lorenzen M."/>
            <person name="Maselli V."/>
            <person name="Osanai M."/>
            <person name="Park Y."/>
            <person name="Robertson H.M."/>
            <person name="Tu Z."/>
            <person name="Wang J.J."/>
            <person name="Wang S."/>
            <person name="Richards S."/>
            <person name="Song H."/>
            <person name="Zhang L."/>
            <person name="Sodergren E."/>
            <person name="Werner D."/>
            <person name="Stanke M."/>
            <person name="Morgenstern B."/>
            <person name="Solovyev V."/>
            <person name="Kosarev P."/>
            <person name="Brown G."/>
            <person name="Chen H.C."/>
            <person name="Ermolaeva O."/>
            <person name="Hlavina W."/>
            <person name="Kapustin Y."/>
            <person name="Kiryutin B."/>
            <person name="Kitts P."/>
            <person name="Maglott D."/>
            <person name="Pruitt K."/>
            <person name="Sapojnikov V."/>
            <person name="Souvorov A."/>
            <person name="Mackey A.J."/>
            <person name="Waterhouse R.M."/>
            <person name="Wyder S."/>
            <person name="Zdobnov E.M."/>
            <person name="Zdobnov E.M."/>
            <person name="Wyder S."/>
            <person name="Kriventseva E.V."/>
            <person name="Kadowaki T."/>
            <person name="Bork P."/>
            <person name="Aranda M."/>
            <person name="Bao R."/>
            <person name="Beermann A."/>
            <person name="Berns N."/>
            <person name="Bolognesi R."/>
            <person name="Bonneton F."/>
            <person name="Bopp D."/>
            <person name="Brown S.J."/>
            <person name="Bucher G."/>
            <person name="Butts T."/>
            <person name="Chaumot A."/>
            <person name="Denell R.E."/>
            <person name="Ferrier D.E."/>
            <person name="Friedrich M."/>
            <person name="Gordon C.M."/>
            <person name="Jindra M."/>
            <person name="Klingler M."/>
            <person name="Lan Q."/>
            <person name="Lattorff H.M."/>
            <person name="Laudet V."/>
            <person name="von Levetsow C."/>
            <person name="Liu Z."/>
            <person name="Lutz R."/>
            <person name="Lynch J.A."/>
            <person name="da Fonseca R.N."/>
            <person name="Posnien N."/>
            <person name="Reuter R."/>
            <person name="Roth S."/>
            <person name="Savard J."/>
            <person name="Schinko J.B."/>
            <person name="Schmitt C."/>
            <person name="Schoppmeier M."/>
            <person name="Schroder R."/>
            <person name="Shippy T.D."/>
            <person name="Simonnet F."/>
            <person name="Marques-Souza H."/>
            <person name="Tautz D."/>
            <person name="Tomoyasu Y."/>
            <person name="Trauner J."/>
            <person name="Van der Zee M."/>
            <person name="Vervoort M."/>
            <person name="Wittkopp N."/>
            <person name="Wimmer E.A."/>
            <person name="Yang X."/>
            <person name="Jones A.K."/>
            <person name="Sattelle D.B."/>
            <person name="Ebert P.R."/>
            <person name="Nelson D."/>
            <person name="Scott J.G."/>
            <person name="Beeman R.W."/>
            <person name="Muthukrishnan S."/>
            <person name="Kramer K.J."/>
            <person name="Arakane Y."/>
            <person name="Beeman R.W."/>
            <person name="Zhu Q."/>
            <person name="Hogenkamp D."/>
            <person name="Dixit R."/>
            <person name="Oppert B."/>
            <person name="Jiang H."/>
            <person name="Zou Z."/>
            <person name="Marshall J."/>
            <person name="Elpidina E."/>
            <person name="Vinokurov K."/>
            <person name="Oppert C."/>
            <person name="Zou Z."/>
            <person name="Evans J."/>
            <person name="Lu Z."/>
            <person name="Zhao P."/>
            <person name="Sumathipala N."/>
            <person name="Altincicek B."/>
            <person name="Vilcinskas A."/>
            <person name="Williams M."/>
            <person name="Hultmark D."/>
            <person name="Hetru C."/>
            <person name="Jiang H."/>
            <person name="Grimmelikhuijzen C.J."/>
            <person name="Hauser F."/>
            <person name="Cazzamali G."/>
            <person name="Williamson M."/>
            <person name="Park Y."/>
            <person name="Li B."/>
            <person name="Tanaka Y."/>
            <person name="Predel R."/>
            <person name="Neupert S."/>
            <person name="Schachtner J."/>
            <person name="Verleyen P."/>
            <person name="Raible F."/>
            <person name="Bork P."/>
            <person name="Friedrich M."/>
            <person name="Walden K.K."/>
            <person name="Robertson H.M."/>
            <person name="Angeli S."/>
            <person name="Foret S."/>
            <person name="Bucher G."/>
            <person name="Schuetz S."/>
            <person name="Maleszka R."/>
            <person name="Wimmer E.A."/>
            <person name="Beeman R.W."/>
            <person name="Lorenzen M."/>
            <person name="Tomoyasu Y."/>
            <person name="Miller S.C."/>
            <person name="Grossmann D."/>
            <person name="Bucher G."/>
        </authorList>
    </citation>
    <scope>NUCLEOTIDE SEQUENCE [LARGE SCALE GENOMIC DNA]</scope>
    <source>
        <strain evidence="8 9">Georgia GA2</strain>
    </source>
</reference>
<dbReference type="AlphaFoldDB" id="A0A139WL40"/>